<protein>
    <submittedName>
        <fullName evidence="1">Exo-alpha-sialidase</fullName>
    </submittedName>
</protein>
<dbReference type="InterPro" id="IPR054817">
    <property type="entry name" value="Glycosyl_F510_1955-like"/>
</dbReference>
<dbReference type="OrthoDB" id="9764804at2"/>
<keyword evidence="2" id="KW-1185">Reference proteome</keyword>
<dbReference type="NCBIfam" id="NF045728">
    <property type="entry name" value="glycosyl_F510_1955"/>
    <property type="match status" value="1"/>
</dbReference>
<dbReference type="SUPFAM" id="SSF110296">
    <property type="entry name" value="Oligoxyloglucan reducing end-specific cellobiohydrolase"/>
    <property type="match status" value="1"/>
</dbReference>
<dbReference type="EMBL" id="SSWH01000017">
    <property type="protein sequence ID" value="THJ64805.1"/>
    <property type="molecule type" value="Genomic_DNA"/>
</dbReference>
<sequence>MLIASHEGLFEVHGADVQSVGANIDLMGFTITGGGKYLASGHPGSGVDLPNPVGLIRSSDGQIWEQVALGGESDFHTLTAVKDGIIGFDGALKVSPDGGQWTDTTTQISPYNLAGNPASEVAIATTEDGIYRSLDAGRTWTKDAGAPIVLVAAVTSESTIIGVLPTGEVMKSSDEGLTWAEMGKVSGQPSAVAAAETPEGMDIWVTTENGLEQSTDGGQTFATTVPATT</sequence>
<dbReference type="Proteomes" id="UP000305233">
    <property type="component" value="Unassembled WGS sequence"/>
</dbReference>
<dbReference type="Gene3D" id="2.130.10.10">
    <property type="entry name" value="YVTN repeat-like/Quinoprotein amine dehydrogenase"/>
    <property type="match status" value="1"/>
</dbReference>
<evidence type="ECO:0000313" key="2">
    <source>
        <dbReference type="Proteomes" id="UP000305233"/>
    </source>
</evidence>
<accession>A0A4S5E0F9</accession>
<comment type="caution">
    <text evidence="1">The sequence shown here is derived from an EMBL/GenBank/DDBJ whole genome shotgun (WGS) entry which is preliminary data.</text>
</comment>
<gene>
    <name evidence="1" type="ORF">E8P82_14010</name>
</gene>
<dbReference type="AlphaFoldDB" id="A0A4S5E0F9"/>
<organism evidence="1 2">
    <name type="scientific">Arthrobacter echini</name>
    <dbReference type="NCBI Taxonomy" id="1529066"/>
    <lineage>
        <taxon>Bacteria</taxon>
        <taxon>Bacillati</taxon>
        <taxon>Actinomycetota</taxon>
        <taxon>Actinomycetes</taxon>
        <taxon>Micrococcales</taxon>
        <taxon>Micrococcaceae</taxon>
        <taxon>Arthrobacter</taxon>
    </lineage>
</organism>
<name>A0A4S5E0F9_9MICC</name>
<proteinExistence type="predicted"/>
<reference evidence="1 2" key="1">
    <citation type="submission" date="2019-04" db="EMBL/GenBank/DDBJ databases">
        <authorList>
            <person name="Liu Q."/>
            <person name="Xin Y.-H."/>
        </authorList>
    </citation>
    <scope>NUCLEOTIDE SEQUENCE [LARGE SCALE GENOMIC DNA]</scope>
    <source>
        <strain evidence="1 2">AM23</strain>
    </source>
</reference>
<evidence type="ECO:0000313" key="1">
    <source>
        <dbReference type="EMBL" id="THJ64805.1"/>
    </source>
</evidence>
<dbReference type="InterPro" id="IPR015943">
    <property type="entry name" value="WD40/YVTN_repeat-like_dom_sf"/>
</dbReference>